<dbReference type="RefSeq" id="WP_069958508.1">
    <property type="nucleotide sequence ID" value="NZ_MCGG01000039.1"/>
</dbReference>
<dbReference type="PANTHER" id="PTHR12526">
    <property type="entry name" value="GLYCOSYLTRANSFERASE"/>
    <property type="match status" value="1"/>
</dbReference>
<dbReference type="EMBL" id="MCGG01000039">
    <property type="protein sequence ID" value="OEJ66113.1"/>
    <property type="molecule type" value="Genomic_DNA"/>
</dbReference>
<dbReference type="STRING" id="28181.BEN30_12970"/>
<organism evidence="4 6">
    <name type="scientific">Magnetovibrio blakemorei</name>
    <dbReference type="NCBI Taxonomy" id="28181"/>
    <lineage>
        <taxon>Bacteria</taxon>
        <taxon>Pseudomonadati</taxon>
        <taxon>Pseudomonadota</taxon>
        <taxon>Alphaproteobacteria</taxon>
        <taxon>Rhodospirillales</taxon>
        <taxon>Magnetovibrionaceae</taxon>
        <taxon>Magnetovibrio</taxon>
    </lineage>
</organism>
<dbReference type="Proteomes" id="UP000095347">
    <property type="component" value="Unassembled WGS sequence"/>
</dbReference>
<dbReference type="EMBL" id="MCGG01000040">
    <property type="protein sequence ID" value="OEJ66076.1"/>
    <property type="molecule type" value="Genomic_DNA"/>
</dbReference>
<comment type="caution">
    <text evidence="4">The sequence shown here is derived from an EMBL/GenBank/DDBJ whole genome shotgun (WGS) entry which is preliminary data.</text>
</comment>
<evidence type="ECO:0000313" key="4">
    <source>
        <dbReference type="EMBL" id="OEJ66076.1"/>
    </source>
</evidence>
<dbReference type="PANTHER" id="PTHR12526:SF510">
    <property type="entry name" value="D-INOSITOL 3-PHOSPHATE GLYCOSYLTRANSFERASE"/>
    <property type="match status" value="1"/>
</dbReference>
<dbReference type="SUPFAM" id="SSF53756">
    <property type="entry name" value="UDP-Glycosyltransferase/glycogen phosphorylase"/>
    <property type="match status" value="1"/>
</dbReference>
<evidence type="ECO:0000259" key="3">
    <source>
        <dbReference type="Pfam" id="PF00534"/>
    </source>
</evidence>
<dbReference type="AlphaFoldDB" id="A0A1E5Q5X1"/>
<reference evidence="4" key="2">
    <citation type="submission" date="2016-07" db="EMBL/GenBank/DDBJ databases">
        <authorList>
            <person name="Trubitsyn D."/>
            <person name="Abreu F.A."/>
            <person name="Ward B."/>
            <person name="Taylor T."/>
            <person name="Hattori M."/>
            <person name="Kondo S."/>
            <person name="Trivedi U."/>
            <person name="Staniland S."/>
            <person name="Lins U."/>
            <person name="Bazylinski D.A."/>
        </authorList>
    </citation>
    <scope>NUCLEOTIDE SEQUENCE</scope>
    <source>
        <strain evidence="4">MV-1</strain>
    </source>
</reference>
<accession>A0A1E5Q5X1</accession>
<keyword evidence="1" id="KW-0328">Glycosyltransferase</keyword>
<dbReference type="Gene3D" id="3.40.50.2000">
    <property type="entry name" value="Glycogen Phosphorylase B"/>
    <property type="match status" value="2"/>
</dbReference>
<proteinExistence type="predicted"/>
<evidence type="ECO:0000256" key="1">
    <source>
        <dbReference type="ARBA" id="ARBA00022676"/>
    </source>
</evidence>
<dbReference type="Pfam" id="PF00534">
    <property type="entry name" value="Glycos_transf_1"/>
    <property type="match status" value="1"/>
</dbReference>
<dbReference type="GO" id="GO:0016757">
    <property type="term" value="F:glycosyltransferase activity"/>
    <property type="evidence" value="ECO:0007669"/>
    <property type="project" value="UniProtKB-KW"/>
</dbReference>
<evidence type="ECO:0000256" key="2">
    <source>
        <dbReference type="ARBA" id="ARBA00022679"/>
    </source>
</evidence>
<reference evidence="6" key="1">
    <citation type="submission" date="2016-07" db="EMBL/GenBank/DDBJ databases">
        <authorList>
            <person name="Florea S."/>
            <person name="Webb J.S."/>
            <person name="Jaromczyk J."/>
            <person name="Schardl C.L."/>
        </authorList>
    </citation>
    <scope>NUCLEOTIDE SEQUENCE [LARGE SCALE GENOMIC DNA]</scope>
    <source>
        <strain evidence="6">MV-1</strain>
    </source>
</reference>
<dbReference type="OrthoDB" id="9790710at2"/>
<evidence type="ECO:0000313" key="6">
    <source>
        <dbReference type="Proteomes" id="UP000095347"/>
    </source>
</evidence>
<keyword evidence="6" id="KW-1185">Reference proteome</keyword>
<feature type="domain" description="Glycosyl transferase family 1" evidence="3">
    <location>
        <begin position="260"/>
        <end position="349"/>
    </location>
</feature>
<dbReference type="InterPro" id="IPR001296">
    <property type="entry name" value="Glyco_trans_1"/>
</dbReference>
<dbReference type="CDD" id="cd03801">
    <property type="entry name" value="GT4_PimA-like"/>
    <property type="match status" value="1"/>
</dbReference>
<sequence length="387" mass="43551">MNDKPSILFIYPGAARQSRLMDIENGQSPKDFFYGYTHIRDLGFKVAIGNSRKDPVGPINQVILAYERLRNRHINFGISSARVIALSEEISKFDIALSFNDFFSLSMGLYRSHIKNNALLFGGFHGLSDLPERVPPVLREYAMRQIIRALKGLDHLLFSGEIDREVAIKMYKIPREKTSYYPFGVDADFWHPAKSPIKHHGILSIGSDPSRDFKTLIDADVENNIRIITRLNIHSPAHKPNIEIIRGSLFGSEITDIMLRGLYQQAKLVVVPLNNVWQPTGCSVTLQAMACGRPVIVSQIKGLWDTNILKSGTNCLLVPPGDAQALSVAIRRLDNDADLRQRMGEEARRTVERHFTIARMNTALENIISAQAKKLLSPPPLIFDDRV</sequence>
<keyword evidence="2" id="KW-0808">Transferase</keyword>
<name>A0A1E5Q5X1_9PROT</name>
<gene>
    <name evidence="5" type="ORF">BEN30_12970</name>
    <name evidence="4" type="ORF">BEN30_13060</name>
</gene>
<protein>
    <recommendedName>
        <fullName evidence="3">Glycosyl transferase family 1 domain-containing protein</fullName>
    </recommendedName>
</protein>
<evidence type="ECO:0000313" key="5">
    <source>
        <dbReference type="EMBL" id="OEJ66113.1"/>
    </source>
</evidence>